<evidence type="ECO:0000313" key="3">
    <source>
        <dbReference type="Proteomes" id="UP000314294"/>
    </source>
</evidence>
<keyword evidence="1" id="KW-0472">Membrane</keyword>
<comment type="caution">
    <text evidence="2">The sequence shown here is derived from an EMBL/GenBank/DDBJ whole genome shotgun (WGS) entry which is preliminary data.</text>
</comment>
<evidence type="ECO:0000256" key="1">
    <source>
        <dbReference type="SAM" id="Phobius"/>
    </source>
</evidence>
<accession>A0A4Z2GIQ9</accession>
<organism evidence="2 3">
    <name type="scientific">Liparis tanakae</name>
    <name type="common">Tanaka's snailfish</name>
    <dbReference type="NCBI Taxonomy" id="230148"/>
    <lineage>
        <taxon>Eukaryota</taxon>
        <taxon>Metazoa</taxon>
        <taxon>Chordata</taxon>
        <taxon>Craniata</taxon>
        <taxon>Vertebrata</taxon>
        <taxon>Euteleostomi</taxon>
        <taxon>Actinopterygii</taxon>
        <taxon>Neopterygii</taxon>
        <taxon>Teleostei</taxon>
        <taxon>Neoteleostei</taxon>
        <taxon>Acanthomorphata</taxon>
        <taxon>Eupercaria</taxon>
        <taxon>Perciformes</taxon>
        <taxon>Cottioidei</taxon>
        <taxon>Cottales</taxon>
        <taxon>Liparidae</taxon>
        <taxon>Liparis</taxon>
    </lineage>
</organism>
<feature type="transmembrane region" description="Helical" evidence="1">
    <location>
        <begin position="16"/>
        <end position="36"/>
    </location>
</feature>
<name>A0A4Z2GIQ9_9TELE</name>
<dbReference type="Proteomes" id="UP000314294">
    <property type="component" value="Unassembled WGS sequence"/>
</dbReference>
<evidence type="ECO:0000313" key="2">
    <source>
        <dbReference type="EMBL" id="TNN53180.1"/>
    </source>
</evidence>
<sequence length="64" mass="6874">MQTSITCAPGLGPKGLAGLITGWEYIIVGCVVVIIMEPTPLLTVSRAAELRWLARIGAEQRKSH</sequence>
<gene>
    <name evidence="2" type="ORF">EYF80_036599</name>
</gene>
<keyword evidence="1" id="KW-0812">Transmembrane</keyword>
<keyword evidence="3" id="KW-1185">Reference proteome</keyword>
<reference evidence="2 3" key="1">
    <citation type="submission" date="2019-03" db="EMBL/GenBank/DDBJ databases">
        <title>First draft genome of Liparis tanakae, snailfish: a comprehensive survey of snailfish specific genes.</title>
        <authorList>
            <person name="Kim W."/>
            <person name="Song I."/>
            <person name="Jeong J.-H."/>
            <person name="Kim D."/>
            <person name="Kim S."/>
            <person name="Ryu S."/>
            <person name="Song J.Y."/>
            <person name="Lee S.K."/>
        </authorList>
    </citation>
    <scope>NUCLEOTIDE SEQUENCE [LARGE SCALE GENOMIC DNA]</scope>
    <source>
        <tissue evidence="2">Muscle</tissue>
    </source>
</reference>
<keyword evidence="1" id="KW-1133">Transmembrane helix</keyword>
<dbReference type="EMBL" id="SRLO01000523">
    <property type="protein sequence ID" value="TNN53180.1"/>
    <property type="molecule type" value="Genomic_DNA"/>
</dbReference>
<protein>
    <submittedName>
        <fullName evidence="2">Uncharacterized protein</fullName>
    </submittedName>
</protein>
<dbReference type="AlphaFoldDB" id="A0A4Z2GIQ9"/>
<proteinExistence type="predicted"/>